<keyword evidence="4 17" id="KW-0812">Transmembrane</keyword>
<feature type="transmembrane region" description="Helical" evidence="17">
    <location>
        <begin position="7"/>
        <end position="25"/>
    </location>
</feature>
<keyword evidence="5 17" id="KW-1133">Transmembrane helix</keyword>
<comment type="catalytic activity">
    <reaction evidence="9">
        <text>9-hexadecanoyloxy-octadecanoate + H2O = 9-hydroxy-octadecanoate + hexadecanoate + H(+)</text>
        <dbReference type="Rhea" id="RHEA:52052"/>
        <dbReference type="ChEBI" id="CHEBI:7896"/>
        <dbReference type="ChEBI" id="CHEBI:15377"/>
        <dbReference type="ChEBI" id="CHEBI:15378"/>
        <dbReference type="ChEBI" id="CHEBI:83670"/>
        <dbReference type="ChEBI" id="CHEBI:136286"/>
    </reaction>
    <physiologicalReaction direction="left-to-right" evidence="9">
        <dbReference type="Rhea" id="RHEA:52053"/>
    </physiologicalReaction>
</comment>
<accession>A0A7J8K4F3</accession>
<comment type="similarity">
    <text evidence="3">Belongs to the AIG1 family.</text>
</comment>
<evidence type="ECO:0000256" key="7">
    <source>
        <dbReference type="ARBA" id="ARBA00047368"/>
    </source>
</evidence>
<feature type="transmembrane region" description="Helical" evidence="17">
    <location>
        <begin position="120"/>
        <end position="144"/>
    </location>
</feature>
<comment type="catalytic activity">
    <reaction evidence="8">
        <text>13-octadecanoyloxy-octadecanoate + H2O = 13-hydroxy-octadecanoate + octadecanoate + H(+)</text>
        <dbReference type="Rhea" id="RHEA:52084"/>
        <dbReference type="ChEBI" id="CHEBI:15377"/>
        <dbReference type="ChEBI" id="CHEBI:15378"/>
        <dbReference type="ChEBI" id="CHEBI:25629"/>
        <dbReference type="ChEBI" id="CHEBI:136304"/>
        <dbReference type="ChEBI" id="CHEBI:136335"/>
    </reaction>
    <physiologicalReaction direction="left-to-right" evidence="8">
        <dbReference type="Rhea" id="RHEA:52085"/>
    </physiologicalReaction>
</comment>
<name>A0A7J8K4F3_ROUAE</name>
<evidence type="ECO:0000256" key="17">
    <source>
        <dbReference type="SAM" id="Phobius"/>
    </source>
</evidence>
<evidence type="ECO:0000256" key="8">
    <source>
        <dbReference type="ARBA" id="ARBA00047427"/>
    </source>
</evidence>
<comment type="catalytic activity">
    <reaction evidence="13">
        <text>9-octadecanoyloxy-octadecanoate + H2O = 9-hydroxy-octadecanoate + octadecanoate + H(+)</text>
        <dbReference type="Rhea" id="RHEA:52096"/>
        <dbReference type="ChEBI" id="CHEBI:15377"/>
        <dbReference type="ChEBI" id="CHEBI:15378"/>
        <dbReference type="ChEBI" id="CHEBI:25629"/>
        <dbReference type="ChEBI" id="CHEBI:136286"/>
        <dbReference type="ChEBI" id="CHEBI:136373"/>
    </reaction>
    <physiologicalReaction direction="left-to-right" evidence="13">
        <dbReference type="Rhea" id="RHEA:52097"/>
    </physiologicalReaction>
</comment>
<organism evidence="18 19">
    <name type="scientific">Rousettus aegyptiacus</name>
    <name type="common">Egyptian fruit bat</name>
    <name type="synonym">Pteropus aegyptiacus</name>
    <dbReference type="NCBI Taxonomy" id="9407"/>
    <lineage>
        <taxon>Eukaryota</taxon>
        <taxon>Metazoa</taxon>
        <taxon>Chordata</taxon>
        <taxon>Craniata</taxon>
        <taxon>Vertebrata</taxon>
        <taxon>Euteleostomi</taxon>
        <taxon>Mammalia</taxon>
        <taxon>Eutheria</taxon>
        <taxon>Laurasiatheria</taxon>
        <taxon>Chiroptera</taxon>
        <taxon>Yinpterochiroptera</taxon>
        <taxon>Pteropodoidea</taxon>
        <taxon>Pteropodidae</taxon>
        <taxon>Rousettinae</taxon>
        <taxon>Rousettus</taxon>
    </lineage>
</organism>
<dbReference type="GO" id="GO:0012505">
    <property type="term" value="C:endomembrane system"/>
    <property type="evidence" value="ECO:0007669"/>
    <property type="project" value="UniProtKB-SubCell"/>
</dbReference>
<evidence type="ECO:0000256" key="11">
    <source>
        <dbReference type="ARBA" id="ARBA00048701"/>
    </source>
</evidence>
<protein>
    <submittedName>
        <fullName evidence="18">Androgen dependent TFPI regulating protein</fullName>
    </submittedName>
</protein>
<evidence type="ECO:0000256" key="15">
    <source>
        <dbReference type="ARBA" id="ARBA00049322"/>
    </source>
</evidence>
<evidence type="ECO:0000256" key="3">
    <source>
        <dbReference type="ARBA" id="ARBA00009300"/>
    </source>
</evidence>
<evidence type="ECO:0000256" key="4">
    <source>
        <dbReference type="ARBA" id="ARBA00022692"/>
    </source>
</evidence>
<evidence type="ECO:0000313" key="18">
    <source>
        <dbReference type="EMBL" id="KAF6503730.1"/>
    </source>
</evidence>
<dbReference type="InterPro" id="IPR006838">
    <property type="entry name" value="ADTRP_AIG1"/>
</dbReference>
<comment type="catalytic activity">
    <reaction evidence="11">
        <text>12-(9Z-octadecenoyloxy)-octadecanoate + H2O = 12-hydroxyoctadecanoate + (9Z)-octadecenoate + H(+)</text>
        <dbReference type="Rhea" id="RHEA:52060"/>
        <dbReference type="ChEBI" id="CHEBI:15377"/>
        <dbReference type="ChEBI" id="CHEBI:15378"/>
        <dbReference type="ChEBI" id="CHEBI:30823"/>
        <dbReference type="ChEBI" id="CHEBI:84201"/>
        <dbReference type="ChEBI" id="CHEBI:136302"/>
    </reaction>
    <physiologicalReaction direction="left-to-right" evidence="11">
        <dbReference type="Rhea" id="RHEA:52061"/>
    </physiologicalReaction>
</comment>
<evidence type="ECO:0000256" key="12">
    <source>
        <dbReference type="ARBA" id="ARBA00048800"/>
    </source>
</evidence>
<comment type="catalytic activity">
    <reaction evidence="10">
        <text>12-octadecanoyloxy-octadecanoate + H2O = 12-hydroxyoctadecanoate + octadecanoate + H(+)</text>
        <dbReference type="Rhea" id="RHEA:52080"/>
        <dbReference type="ChEBI" id="CHEBI:15377"/>
        <dbReference type="ChEBI" id="CHEBI:15378"/>
        <dbReference type="ChEBI" id="CHEBI:25629"/>
        <dbReference type="ChEBI" id="CHEBI:84201"/>
        <dbReference type="ChEBI" id="CHEBI:136330"/>
    </reaction>
    <physiologicalReaction direction="left-to-right" evidence="10">
        <dbReference type="Rhea" id="RHEA:52081"/>
    </physiologicalReaction>
</comment>
<feature type="transmembrane region" description="Helical" evidence="17">
    <location>
        <begin position="85"/>
        <end position="108"/>
    </location>
</feature>
<feature type="transmembrane region" description="Helical" evidence="17">
    <location>
        <begin position="156"/>
        <end position="175"/>
    </location>
</feature>
<comment type="catalytic activity">
    <reaction evidence="7">
        <text>12-hexadecanoyloxy-octadecanoate + H2O = 12-hydroxyoctadecanoate + hexadecanoate + H(+)</text>
        <dbReference type="Rhea" id="RHEA:52056"/>
        <dbReference type="ChEBI" id="CHEBI:7896"/>
        <dbReference type="ChEBI" id="CHEBI:15377"/>
        <dbReference type="ChEBI" id="CHEBI:15378"/>
        <dbReference type="ChEBI" id="CHEBI:83677"/>
        <dbReference type="ChEBI" id="CHEBI:84201"/>
    </reaction>
    <physiologicalReaction direction="left-to-right" evidence="7">
        <dbReference type="Rhea" id="RHEA:52057"/>
    </physiologicalReaction>
</comment>
<keyword evidence="19" id="KW-1185">Reference proteome</keyword>
<dbReference type="Pfam" id="PF04750">
    <property type="entry name" value="Far-17a_AIG1"/>
    <property type="match status" value="1"/>
</dbReference>
<keyword evidence="6 17" id="KW-0472">Membrane</keyword>
<dbReference type="Proteomes" id="UP000593571">
    <property type="component" value="Unassembled WGS sequence"/>
</dbReference>
<comment type="catalytic activity">
    <reaction evidence="12">
        <text>9-(9Z-octadecenoyloxy)-octadecanoate + H2O = 9-hydroxy-octadecanoate + (9Z)-octadecenoate + H(+)</text>
        <dbReference type="Rhea" id="RHEA:52048"/>
        <dbReference type="ChEBI" id="CHEBI:15377"/>
        <dbReference type="ChEBI" id="CHEBI:15378"/>
        <dbReference type="ChEBI" id="CHEBI:30823"/>
        <dbReference type="ChEBI" id="CHEBI:136282"/>
        <dbReference type="ChEBI" id="CHEBI:136286"/>
    </reaction>
    <physiologicalReaction direction="left-to-right" evidence="12">
        <dbReference type="Rhea" id="RHEA:52049"/>
    </physiologicalReaction>
</comment>
<dbReference type="EMBL" id="JACASE010000001">
    <property type="protein sequence ID" value="KAF6503730.1"/>
    <property type="molecule type" value="Genomic_DNA"/>
</dbReference>
<evidence type="ECO:0000256" key="6">
    <source>
        <dbReference type="ARBA" id="ARBA00023136"/>
    </source>
</evidence>
<evidence type="ECO:0000256" key="10">
    <source>
        <dbReference type="ARBA" id="ARBA00048680"/>
    </source>
</evidence>
<proteinExistence type="inferred from homology"/>
<dbReference type="OrthoDB" id="1898221at2759"/>
<dbReference type="GO" id="GO:0016020">
    <property type="term" value="C:membrane"/>
    <property type="evidence" value="ECO:0007669"/>
    <property type="project" value="InterPro"/>
</dbReference>
<comment type="catalytic activity">
    <reaction evidence="16">
        <text>12-(9Z-hexadecenoyloxy)-octadecanoate + H2O = 12-hydroxyoctadecanoate + (9Z)-hexadecenoate + H(+)</text>
        <dbReference type="Rhea" id="RHEA:52072"/>
        <dbReference type="ChEBI" id="CHEBI:15377"/>
        <dbReference type="ChEBI" id="CHEBI:15378"/>
        <dbReference type="ChEBI" id="CHEBI:32372"/>
        <dbReference type="ChEBI" id="CHEBI:84201"/>
        <dbReference type="ChEBI" id="CHEBI:136312"/>
    </reaction>
    <physiologicalReaction direction="left-to-right" evidence="16">
        <dbReference type="Rhea" id="RHEA:52073"/>
    </physiologicalReaction>
</comment>
<evidence type="ECO:0000256" key="5">
    <source>
        <dbReference type="ARBA" id="ARBA00022989"/>
    </source>
</evidence>
<comment type="caution">
    <text evidence="18">The sequence shown here is derived from an EMBL/GenBank/DDBJ whole genome shotgun (WGS) entry which is preliminary data.</text>
</comment>
<evidence type="ECO:0000256" key="9">
    <source>
        <dbReference type="ARBA" id="ARBA00047863"/>
    </source>
</evidence>
<dbReference type="PANTHER" id="PTHR10989:SF17">
    <property type="entry name" value="ANDROGEN-DEPENDENT TFPI-REGULATING PROTEIN"/>
    <property type="match status" value="1"/>
</dbReference>
<evidence type="ECO:0000256" key="13">
    <source>
        <dbReference type="ARBA" id="ARBA00049221"/>
    </source>
</evidence>
<evidence type="ECO:0000256" key="14">
    <source>
        <dbReference type="ARBA" id="ARBA00049296"/>
    </source>
</evidence>
<evidence type="ECO:0000256" key="16">
    <source>
        <dbReference type="ARBA" id="ARBA00049428"/>
    </source>
</evidence>
<reference evidence="18 19" key="1">
    <citation type="journal article" date="2020" name="Nature">
        <title>Six reference-quality genomes reveal evolution of bat adaptations.</title>
        <authorList>
            <person name="Jebb D."/>
            <person name="Huang Z."/>
            <person name="Pippel M."/>
            <person name="Hughes G.M."/>
            <person name="Lavrichenko K."/>
            <person name="Devanna P."/>
            <person name="Winkler S."/>
            <person name="Jermiin L.S."/>
            <person name="Skirmuntt E.C."/>
            <person name="Katzourakis A."/>
            <person name="Burkitt-Gray L."/>
            <person name="Ray D.A."/>
            <person name="Sullivan K.A.M."/>
            <person name="Roscito J.G."/>
            <person name="Kirilenko B.M."/>
            <person name="Davalos L.M."/>
            <person name="Corthals A.P."/>
            <person name="Power M.L."/>
            <person name="Jones G."/>
            <person name="Ransome R.D."/>
            <person name="Dechmann D.K.N."/>
            <person name="Locatelli A.G."/>
            <person name="Puechmaille S.J."/>
            <person name="Fedrigo O."/>
            <person name="Jarvis E.D."/>
            <person name="Hiller M."/>
            <person name="Vernes S.C."/>
            <person name="Myers E.W."/>
            <person name="Teeling E.C."/>
        </authorList>
    </citation>
    <scope>NUCLEOTIDE SEQUENCE [LARGE SCALE GENOMIC DNA]</scope>
    <source>
        <strain evidence="18">MRouAeg1</strain>
        <tissue evidence="18">Muscle</tissue>
    </source>
</reference>
<comment type="catalytic activity">
    <reaction evidence="15">
        <text>13-(9Z-hexadecenoyloxy)-octadecanoate + H2O = 13-hydroxy-octadecanoate + (9Z)-hexadecenoate + H(+)</text>
        <dbReference type="Rhea" id="RHEA:52076"/>
        <dbReference type="ChEBI" id="CHEBI:15377"/>
        <dbReference type="ChEBI" id="CHEBI:15378"/>
        <dbReference type="ChEBI" id="CHEBI:32372"/>
        <dbReference type="ChEBI" id="CHEBI:136304"/>
        <dbReference type="ChEBI" id="CHEBI:136315"/>
    </reaction>
    <physiologicalReaction direction="left-to-right" evidence="15">
        <dbReference type="Rhea" id="RHEA:52077"/>
    </physiologicalReaction>
</comment>
<gene>
    <name evidence="18" type="ORF">HJG63_000408</name>
</gene>
<dbReference type="AlphaFoldDB" id="A0A7J8K4F3"/>
<evidence type="ECO:0000313" key="19">
    <source>
        <dbReference type="Proteomes" id="UP000593571"/>
    </source>
</evidence>
<evidence type="ECO:0000256" key="1">
    <source>
        <dbReference type="ARBA" id="ARBA00000923"/>
    </source>
</evidence>
<sequence>MTRTSTCIYHFFVLSWYIFIIYYIYQLKVDIQKQSILPKGQQWQYATFINLFLQTIFYGVACLEDVLRRIKGKKDIKFITAFRDLLFTSLGFPVSTIIFLLFWSLFLYDREVVYPKNLDYIIPVWLNHAMHTSILPFSLIEVIFRPYCYPQKKKGLSILTIVFLAYISRLLWFYSQTGIWLYPIFGKLSPISIAVFLSISYIFTIGTYLLGEKLNHWKWGDMRQLRKKNK</sequence>
<comment type="catalytic activity">
    <reaction evidence="1">
        <text>9-(9Z-hexadecenoyloxy)-octadecanoate + H2O = (9Z)-hexadecenoate + 9-hydroxy-octadecanoate + H(+)</text>
        <dbReference type="Rhea" id="RHEA:52068"/>
        <dbReference type="ChEBI" id="CHEBI:15377"/>
        <dbReference type="ChEBI" id="CHEBI:15378"/>
        <dbReference type="ChEBI" id="CHEBI:32372"/>
        <dbReference type="ChEBI" id="CHEBI:136286"/>
        <dbReference type="ChEBI" id="CHEBI:136309"/>
    </reaction>
    <physiologicalReaction direction="left-to-right" evidence="1">
        <dbReference type="Rhea" id="RHEA:52069"/>
    </physiologicalReaction>
</comment>
<evidence type="ECO:0000256" key="2">
    <source>
        <dbReference type="ARBA" id="ARBA00004127"/>
    </source>
</evidence>
<comment type="subcellular location">
    <subcellularLocation>
        <location evidence="2">Endomembrane system</location>
        <topology evidence="2">Multi-pass membrane protein</topology>
    </subcellularLocation>
</comment>
<feature type="transmembrane region" description="Helical" evidence="17">
    <location>
        <begin position="45"/>
        <end position="64"/>
    </location>
</feature>
<feature type="transmembrane region" description="Helical" evidence="17">
    <location>
        <begin position="187"/>
        <end position="210"/>
    </location>
</feature>
<comment type="catalytic activity">
    <reaction evidence="14">
        <text>13-(9Z-octadecenoyloxy)-octadecanoate + H2O = 13-hydroxy-octadecanoate + (9Z)-octadecenoate + H(+)</text>
        <dbReference type="Rhea" id="RHEA:52064"/>
        <dbReference type="ChEBI" id="CHEBI:15377"/>
        <dbReference type="ChEBI" id="CHEBI:15378"/>
        <dbReference type="ChEBI" id="CHEBI:30823"/>
        <dbReference type="ChEBI" id="CHEBI:136303"/>
        <dbReference type="ChEBI" id="CHEBI:136304"/>
    </reaction>
    <physiologicalReaction direction="left-to-right" evidence="14">
        <dbReference type="Rhea" id="RHEA:52065"/>
    </physiologicalReaction>
</comment>
<dbReference type="PANTHER" id="PTHR10989">
    <property type="entry name" value="ANDROGEN-INDUCED PROTEIN 1-RELATED"/>
    <property type="match status" value="1"/>
</dbReference>